<dbReference type="Proteomes" id="UP000828390">
    <property type="component" value="Unassembled WGS sequence"/>
</dbReference>
<keyword evidence="2" id="KW-1185">Reference proteome</keyword>
<reference evidence="1" key="1">
    <citation type="journal article" date="2019" name="bioRxiv">
        <title>The Genome of the Zebra Mussel, Dreissena polymorpha: A Resource for Invasive Species Research.</title>
        <authorList>
            <person name="McCartney M.A."/>
            <person name="Auch B."/>
            <person name="Kono T."/>
            <person name="Mallez S."/>
            <person name="Zhang Y."/>
            <person name="Obille A."/>
            <person name="Becker A."/>
            <person name="Abrahante J.E."/>
            <person name="Garbe J."/>
            <person name="Badalamenti J.P."/>
            <person name="Herman A."/>
            <person name="Mangelson H."/>
            <person name="Liachko I."/>
            <person name="Sullivan S."/>
            <person name="Sone E.D."/>
            <person name="Koren S."/>
            <person name="Silverstein K.A.T."/>
            <person name="Beckman K.B."/>
            <person name="Gohl D.M."/>
        </authorList>
    </citation>
    <scope>NUCLEOTIDE SEQUENCE</scope>
    <source>
        <strain evidence="1">Duluth1</strain>
        <tissue evidence="1">Whole animal</tissue>
    </source>
</reference>
<organism evidence="1 2">
    <name type="scientific">Dreissena polymorpha</name>
    <name type="common">Zebra mussel</name>
    <name type="synonym">Mytilus polymorpha</name>
    <dbReference type="NCBI Taxonomy" id="45954"/>
    <lineage>
        <taxon>Eukaryota</taxon>
        <taxon>Metazoa</taxon>
        <taxon>Spiralia</taxon>
        <taxon>Lophotrochozoa</taxon>
        <taxon>Mollusca</taxon>
        <taxon>Bivalvia</taxon>
        <taxon>Autobranchia</taxon>
        <taxon>Heteroconchia</taxon>
        <taxon>Euheterodonta</taxon>
        <taxon>Imparidentia</taxon>
        <taxon>Neoheterodontei</taxon>
        <taxon>Myida</taxon>
        <taxon>Dreissenoidea</taxon>
        <taxon>Dreissenidae</taxon>
        <taxon>Dreissena</taxon>
    </lineage>
</organism>
<comment type="caution">
    <text evidence="1">The sequence shown here is derived from an EMBL/GenBank/DDBJ whole genome shotgun (WGS) entry which is preliminary data.</text>
</comment>
<name>A0A9D4LLL6_DREPO</name>
<gene>
    <name evidence="1" type="ORF">DPMN_023088</name>
</gene>
<evidence type="ECO:0000313" key="2">
    <source>
        <dbReference type="Proteomes" id="UP000828390"/>
    </source>
</evidence>
<dbReference type="EMBL" id="JAIWYP010000002">
    <property type="protein sequence ID" value="KAH3860196.1"/>
    <property type="molecule type" value="Genomic_DNA"/>
</dbReference>
<dbReference type="AlphaFoldDB" id="A0A9D4LLL6"/>
<accession>A0A9D4LLL6</accession>
<reference evidence="1" key="2">
    <citation type="submission" date="2020-11" db="EMBL/GenBank/DDBJ databases">
        <authorList>
            <person name="McCartney M.A."/>
            <person name="Auch B."/>
            <person name="Kono T."/>
            <person name="Mallez S."/>
            <person name="Becker A."/>
            <person name="Gohl D.M."/>
            <person name="Silverstein K.A.T."/>
            <person name="Koren S."/>
            <person name="Bechman K.B."/>
            <person name="Herman A."/>
            <person name="Abrahante J.E."/>
            <person name="Garbe J."/>
        </authorList>
    </citation>
    <scope>NUCLEOTIDE SEQUENCE</scope>
    <source>
        <strain evidence="1">Duluth1</strain>
        <tissue evidence="1">Whole animal</tissue>
    </source>
</reference>
<protein>
    <submittedName>
        <fullName evidence="1">Uncharacterized protein</fullName>
    </submittedName>
</protein>
<evidence type="ECO:0000313" key="1">
    <source>
        <dbReference type="EMBL" id="KAH3860196.1"/>
    </source>
</evidence>
<proteinExistence type="predicted"/>
<sequence length="52" mass="5778">MHLIHLQGSESDNEIRNGKISADRMRSQGAVCQYAATTNAMSQRFCQPLVLV</sequence>